<comment type="subcellular location">
    <subcellularLocation>
        <location evidence="1 12">Cytoplasm</location>
    </subcellularLocation>
</comment>
<evidence type="ECO:0000313" key="16">
    <source>
        <dbReference type="Proteomes" id="UP000823629"/>
    </source>
</evidence>
<evidence type="ECO:0000256" key="4">
    <source>
        <dbReference type="ARBA" id="ARBA00013673"/>
    </source>
</evidence>
<evidence type="ECO:0000256" key="12">
    <source>
        <dbReference type="PIRNR" id="PIRNR015601"/>
    </source>
</evidence>
<dbReference type="GO" id="GO:0070475">
    <property type="term" value="P:rRNA base methylation"/>
    <property type="evidence" value="ECO:0007669"/>
    <property type="project" value="TreeGrafter"/>
</dbReference>
<evidence type="ECO:0000256" key="3">
    <source>
        <dbReference type="ARBA" id="ARBA00012328"/>
    </source>
</evidence>
<dbReference type="PANTHER" id="PTHR30027:SF3">
    <property type="entry name" value="16S RRNA (URACIL(1498)-N(3))-METHYLTRANSFERASE"/>
    <property type="match status" value="1"/>
</dbReference>
<evidence type="ECO:0000256" key="1">
    <source>
        <dbReference type="ARBA" id="ARBA00004496"/>
    </source>
</evidence>
<dbReference type="InterPro" id="IPR029028">
    <property type="entry name" value="Alpha/beta_knot_MTases"/>
</dbReference>
<dbReference type="AlphaFoldDB" id="A0A9D9D8J3"/>
<dbReference type="Pfam" id="PF20260">
    <property type="entry name" value="PUA_4"/>
    <property type="match status" value="1"/>
</dbReference>
<dbReference type="InterPro" id="IPR006700">
    <property type="entry name" value="RsmE"/>
</dbReference>
<dbReference type="InterPro" id="IPR046887">
    <property type="entry name" value="RsmE_PUA-like"/>
</dbReference>
<keyword evidence="5 12" id="KW-0963">Cytoplasm</keyword>
<dbReference type="CDD" id="cd18084">
    <property type="entry name" value="RsmE-like"/>
    <property type="match status" value="1"/>
</dbReference>
<evidence type="ECO:0000256" key="2">
    <source>
        <dbReference type="ARBA" id="ARBA00005528"/>
    </source>
</evidence>
<evidence type="ECO:0000313" key="15">
    <source>
        <dbReference type="EMBL" id="MBO8413925.1"/>
    </source>
</evidence>
<comment type="catalytic activity">
    <reaction evidence="11 12">
        <text>uridine(1498) in 16S rRNA + S-adenosyl-L-methionine = N(3)-methyluridine(1498) in 16S rRNA + S-adenosyl-L-homocysteine + H(+)</text>
        <dbReference type="Rhea" id="RHEA:42920"/>
        <dbReference type="Rhea" id="RHEA-COMP:10283"/>
        <dbReference type="Rhea" id="RHEA-COMP:10284"/>
        <dbReference type="ChEBI" id="CHEBI:15378"/>
        <dbReference type="ChEBI" id="CHEBI:57856"/>
        <dbReference type="ChEBI" id="CHEBI:59789"/>
        <dbReference type="ChEBI" id="CHEBI:65315"/>
        <dbReference type="ChEBI" id="CHEBI:74502"/>
        <dbReference type="EC" id="2.1.1.193"/>
    </reaction>
</comment>
<evidence type="ECO:0000256" key="10">
    <source>
        <dbReference type="ARBA" id="ARBA00025699"/>
    </source>
</evidence>
<accession>A0A9D9D8J3</accession>
<comment type="similarity">
    <text evidence="2 12">Belongs to the RNA methyltransferase RsmE family.</text>
</comment>
<evidence type="ECO:0000259" key="14">
    <source>
        <dbReference type="Pfam" id="PF20260"/>
    </source>
</evidence>
<dbReference type="Gene3D" id="3.40.1280.10">
    <property type="match status" value="1"/>
</dbReference>
<comment type="function">
    <text evidence="10 12">Specifically methylates the N3 position of the uracil ring of uridine 1498 (m3U1498) in 16S rRNA. Acts on the fully assembled 30S ribosomal subunit.</text>
</comment>
<evidence type="ECO:0000256" key="9">
    <source>
        <dbReference type="ARBA" id="ARBA00022691"/>
    </source>
</evidence>
<dbReference type="Pfam" id="PF04452">
    <property type="entry name" value="Methyltrans_RNA"/>
    <property type="match status" value="1"/>
</dbReference>
<dbReference type="SUPFAM" id="SSF75217">
    <property type="entry name" value="alpha/beta knot"/>
    <property type="match status" value="1"/>
</dbReference>
<feature type="domain" description="Ribosomal RNA small subunit methyltransferase E PUA-like" evidence="14">
    <location>
        <begin position="18"/>
        <end position="58"/>
    </location>
</feature>
<evidence type="ECO:0000256" key="5">
    <source>
        <dbReference type="ARBA" id="ARBA00022490"/>
    </source>
</evidence>
<dbReference type="InterPro" id="IPR029026">
    <property type="entry name" value="tRNA_m1G_MTases_N"/>
</dbReference>
<feature type="domain" description="Ribosomal RNA small subunit methyltransferase E methyltransferase" evidence="13">
    <location>
        <begin position="66"/>
        <end position="229"/>
    </location>
</feature>
<name>A0A9D9D8J3_9BACL</name>
<comment type="caution">
    <text evidence="15">The sequence shown here is derived from an EMBL/GenBank/DDBJ whole genome shotgun (WGS) entry which is preliminary data.</text>
</comment>
<evidence type="ECO:0000256" key="11">
    <source>
        <dbReference type="ARBA" id="ARBA00047944"/>
    </source>
</evidence>
<dbReference type="PIRSF" id="PIRSF015601">
    <property type="entry name" value="MTase_slr0722"/>
    <property type="match status" value="1"/>
</dbReference>
<organism evidence="15 16">
    <name type="scientific">Candidatus Scatoplasma merdavium</name>
    <dbReference type="NCBI Taxonomy" id="2840932"/>
    <lineage>
        <taxon>Bacteria</taxon>
        <taxon>Bacillati</taxon>
        <taxon>Bacillota</taxon>
        <taxon>Bacilli</taxon>
        <taxon>Bacillales</taxon>
        <taxon>Candidatus Scatoplasma</taxon>
    </lineage>
</organism>
<keyword evidence="8 12" id="KW-0808">Transferase</keyword>
<evidence type="ECO:0000256" key="7">
    <source>
        <dbReference type="ARBA" id="ARBA00022603"/>
    </source>
</evidence>
<reference evidence="15" key="1">
    <citation type="submission" date="2020-10" db="EMBL/GenBank/DDBJ databases">
        <authorList>
            <person name="Gilroy R."/>
        </authorList>
    </citation>
    <scope>NUCLEOTIDE SEQUENCE</scope>
    <source>
        <strain evidence="15">1748</strain>
    </source>
</reference>
<dbReference type="GO" id="GO:0005737">
    <property type="term" value="C:cytoplasm"/>
    <property type="evidence" value="ECO:0007669"/>
    <property type="project" value="UniProtKB-SubCell"/>
</dbReference>
<sequence>MRRFFAEINNGLAVFTSNTLKHIKVLRINLNEEVEIVNEGKVYLASFTSLNPLECKIIKELDVNRELKVNSVLFAPLLKRDNFEFVLQKAVELGVKEIYPYVSSRVIKRVSKSDFENKRERFESIILNAAEQSNRTVIPKLHSLSNLEDLAKLKIDTFNKFIAYEEEALSDNLIEQIDKNKDVVYLFGPEGGFSPSEVKLFVTSGYKSISLGKRILKAETAMIAGLSIINYLLEK</sequence>
<dbReference type="Gene3D" id="2.40.240.20">
    <property type="entry name" value="Hypothetical PUA domain-like, domain 1"/>
    <property type="match status" value="1"/>
</dbReference>
<keyword evidence="9 12" id="KW-0949">S-adenosyl-L-methionine</keyword>
<proteinExistence type="inferred from homology"/>
<evidence type="ECO:0000256" key="6">
    <source>
        <dbReference type="ARBA" id="ARBA00022552"/>
    </source>
</evidence>
<dbReference type="Proteomes" id="UP000823629">
    <property type="component" value="Unassembled WGS sequence"/>
</dbReference>
<dbReference type="PANTHER" id="PTHR30027">
    <property type="entry name" value="RIBOSOMAL RNA SMALL SUBUNIT METHYLTRANSFERASE E"/>
    <property type="match status" value="1"/>
</dbReference>
<reference evidence="15" key="2">
    <citation type="journal article" date="2021" name="PeerJ">
        <title>Extensive microbial diversity within the chicken gut microbiome revealed by metagenomics and culture.</title>
        <authorList>
            <person name="Gilroy R."/>
            <person name="Ravi A."/>
            <person name="Getino M."/>
            <person name="Pursley I."/>
            <person name="Horton D.L."/>
            <person name="Alikhan N.F."/>
            <person name="Baker D."/>
            <person name="Gharbi K."/>
            <person name="Hall N."/>
            <person name="Watson M."/>
            <person name="Adriaenssens E.M."/>
            <person name="Foster-Nyarko E."/>
            <person name="Jarju S."/>
            <person name="Secka A."/>
            <person name="Antonio M."/>
            <person name="Oren A."/>
            <person name="Chaudhuri R.R."/>
            <person name="La Ragione R."/>
            <person name="Hildebrand F."/>
            <person name="Pallen M.J."/>
        </authorList>
    </citation>
    <scope>NUCLEOTIDE SEQUENCE</scope>
    <source>
        <strain evidence="15">1748</strain>
    </source>
</reference>
<keyword evidence="7 12" id="KW-0489">Methyltransferase</keyword>
<dbReference type="EMBL" id="JADING010000009">
    <property type="protein sequence ID" value="MBO8413925.1"/>
    <property type="molecule type" value="Genomic_DNA"/>
</dbReference>
<evidence type="ECO:0000256" key="8">
    <source>
        <dbReference type="ARBA" id="ARBA00022679"/>
    </source>
</evidence>
<keyword evidence="6 12" id="KW-0698">rRNA processing</keyword>
<evidence type="ECO:0000259" key="13">
    <source>
        <dbReference type="Pfam" id="PF04452"/>
    </source>
</evidence>
<dbReference type="NCBIfam" id="TIGR00046">
    <property type="entry name" value="RsmE family RNA methyltransferase"/>
    <property type="match status" value="1"/>
</dbReference>
<dbReference type="InterPro" id="IPR046886">
    <property type="entry name" value="RsmE_MTase_dom"/>
</dbReference>
<protein>
    <recommendedName>
        <fullName evidence="4 12">Ribosomal RNA small subunit methyltransferase E</fullName>
        <ecNumber evidence="3 12">2.1.1.193</ecNumber>
    </recommendedName>
</protein>
<dbReference type="EC" id="2.1.1.193" evidence="3 12"/>
<dbReference type="GO" id="GO:0070042">
    <property type="term" value="F:rRNA (uridine-N3-)-methyltransferase activity"/>
    <property type="evidence" value="ECO:0007669"/>
    <property type="project" value="TreeGrafter"/>
</dbReference>
<gene>
    <name evidence="15" type="ORF">IAC78_00375</name>
</gene>